<evidence type="ECO:0000256" key="1">
    <source>
        <dbReference type="SAM" id="MobiDB-lite"/>
    </source>
</evidence>
<name>A0A927MX16_9ACTN</name>
<dbReference type="Proteomes" id="UP000638648">
    <property type="component" value="Unassembled WGS sequence"/>
</dbReference>
<feature type="region of interest" description="Disordered" evidence="1">
    <location>
        <begin position="57"/>
        <end position="89"/>
    </location>
</feature>
<protein>
    <submittedName>
        <fullName evidence="2">Uncharacterized protein</fullName>
    </submittedName>
</protein>
<evidence type="ECO:0000313" key="2">
    <source>
        <dbReference type="EMBL" id="MBE1608495.1"/>
    </source>
</evidence>
<dbReference type="EMBL" id="JADBEM010000001">
    <property type="protein sequence ID" value="MBE1608495.1"/>
    <property type="molecule type" value="Genomic_DNA"/>
</dbReference>
<evidence type="ECO:0000313" key="3">
    <source>
        <dbReference type="Proteomes" id="UP000638648"/>
    </source>
</evidence>
<gene>
    <name evidence="2" type="ORF">HEB94_005343</name>
</gene>
<sequence length="89" mass="9931">MHSFGSFQNATDVEDHRMHDMRHTYRSSALTVAMHTLEGGSVPSSAFACSIDSAFTRRSHQARPVGPRTKLDRATTERQQSAGRIRDDV</sequence>
<proteinExistence type="predicted"/>
<comment type="caution">
    <text evidence="2">The sequence shown here is derived from an EMBL/GenBank/DDBJ whole genome shotgun (WGS) entry which is preliminary data.</text>
</comment>
<reference evidence="2" key="1">
    <citation type="submission" date="2020-10" db="EMBL/GenBank/DDBJ databases">
        <title>Sequencing the genomes of 1000 actinobacteria strains.</title>
        <authorList>
            <person name="Klenk H.-P."/>
        </authorList>
    </citation>
    <scope>NUCLEOTIDE SEQUENCE</scope>
    <source>
        <strain evidence="2">DSM 45354</strain>
    </source>
</reference>
<keyword evidence="3" id="KW-1185">Reference proteome</keyword>
<dbReference type="AlphaFoldDB" id="A0A927MX16"/>
<accession>A0A927MX16</accession>
<organism evidence="2 3">
    <name type="scientific">Actinopolymorpha pittospori</name>
    <dbReference type="NCBI Taxonomy" id="648752"/>
    <lineage>
        <taxon>Bacteria</taxon>
        <taxon>Bacillati</taxon>
        <taxon>Actinomycetota</taxon>
        <taxon>Actinomycetes</taxon>
        <taxon>Propionibacteriales</taxon>
        <taxon>Actinopolymorphaceae</taxon>
        <taxon>Actinopolymorpha</taxon>
    </lineage>
</organism>
<dbReference type="RefSeq" id="WP_192752264.1">
    <property type="nucleotide sequence ID" value="NZ_BAABJL010000097.1"/>
</dbReference>